<dbReference type="EnsemblMetazoa" id="Aqu2.1.24389_001">
    <property type="protein sequence ID" value="Aqu2.1.24389_001"/>
    <property type="gene ID" value="Aqu2.1.24389"/>
</dbReference>
<accession>A0A1X7UA77</accession>
<feature type="transmembrane region" description="Helical" evidence="1">
    <location>
        <begin position="1154"/>
        <end position="1175"/>
    </location>
</feature>
<feature type="transmembrane region" description="Helical" evidence="1">
    <location>
        <begin position="1049"/>
        <end position="1076"/>
    </location>
</feature>
<name>A0A1X7UA77_AMPQE</name>
<evidence type="ECO:0000256" key="2">
    <source>
        <dbReference type="SAM" id="SignalP"/>
    </source>
</evidence>
<keyword evidence="1" id="KW-0812">Transmembrane</keyword>
<keyword evidence="1" id="KW-1133">Transmembrane helix</keyword>
<keyword evidence="2" id="KW-0732">Signal</keyword>
<evidence type="ECO:0008006" key="4">
    <source>
        <dbReference type="Google" id="ProtNLM"/>
    </source>
</evidence>
<feature type="transmembrane region" description="Helical" evidence="1">
    <location>
        <begin position="1102"/>
        <end position="1122"/>
    </location>
</feature>
<feature type="transmembrane region" description="Helical" evidence="1">
    <location>
        <begin position="870"/>
        <end position="892"/>
    </location>
</feature>
<sequence>MATALLLVCFLLSCCFLKPGWGTVIEIPGKSNNSLEYYLCGSSLPANTTLTLESNTSHYITPSLDNGTICLISDTYNITIEAVDTLATVICEGTHLATRRGIAFHNVTDLIIKDVLFVGCGGFLSKSVSFLNGNIKVESQFYFPAFQSAALIFDTCSNLSLSGISITEYQGFGMILSDSYGQISVQNLIINEQTLNNTSDVNYGGSGLLIYYRKQLSSSSIPVAVISISNTIIKNGHYNNYGLVDTVEAMTTGIMPLYPYPITGGSGLSVILREAGSNVIEIVMNDVLITNNTALQAGGITMLFIDVEDSNITISNLTAENNCATDPTNYNNAIAQSLMVYFFFFDLKTPTLQDNEAFPLIINNGIIGTKNPSLRCQDANSIGNYAEITVIQAPQASRIFTVKMNKVYFQSKSGSPRGSAMALFASALNKAMSDVGLGIQLIDVTASDFNCTVGGSIYSCHNVGVFAFFNLLNVEFVNGTFSNNKGSSVIYSVNSRIALKGYIIFSGNEVQTYGAMRLKDASLLLLYEPLHAIFTHNRGLLGAAINAVTENELDCALQYYPKDYYDISNYTKMSILLEMVDNKAELAGNALYASPLKFCKLNSAKLDPNIQNLTFLIENTFKVNGSAPEATQDISSIATQICNCSNYPSSCTSNYTYILKTAHPGQKLTISVAAFDIGQKVSVYSLVTVQFYSHGIQGVTSLRLDPNEVITKIPAGKCSLLSYTIYHSINRSEISYPINNVLLNIGPYTETPRYTINITLTSCPPGFYSANSSCNCVYDDFTDFSCDLQEGVINRPMDSWIGHLSNNAEVFGYSSNCPPSYCLTNTAKVSFTDPSKDMCYGNRSGTLCGDCPDGLSVVFGTADCKKCSNAYLATILLFAIAGIGLVFLLFILQLTLTTGTINGLIFYVNIVGSTDGYLFGHKVPIKYLRIFISLFNLGLGFPLCFYNGMNELVMRCLQFVFPVYLWLIVILIIILSRYSIRLARITGRQSVQVLATLVYLSYSKIFISSVDILTPATVTTNEIVGENKNKKLLVWFLNGQLEFGKGLHLIPMFLSLTMLCLFIIPFTVLTTLSPYLNRYRIINRFMPLTDAVFAPYKMKWRFWFGARLCLLAAAFISDAVLRGTDVKLSQGIQLVLLLGFSFVQSFFHPFKNKAIGALDLFFMLNYCFISFSVVYTQGQTKVLRYSSAIFVSAAMIVAICIIAYHCYKSCKMYCRSNNSVLLRGRNINNYGAAGNGDDNDNNCNDEQNLPEVHDIYAAYREPLLSSK</sequence>
<feature type="transmembrane region" description="Helical" evidence="1">
    <location>
        <begin position="927"/>
        <end position="947"/>
    </location>
</feature>
<feature type="transmembrane region" description="Helical" evidence="1">
    <location>
        <begin position="1128"/>
        <end position="1147"/>
    </location>
</feature>
<organism evidence="3">
    <name type="scientific">Amphimedon queenslandica</name>
    <name type="common">Sponge</name>
    <dbReference type="NCBI Taxonomy" id="400682"/>
    <lineage>
        <taxon>Eukaryota</taxon>
        <taxon>Metazoa</taxon>
        <taxon>Porifera</taxon>
        <taxon>Demospongiae</taxon>
        <taxon>Heteroscleromorpha</taxon>
        <taxon>Haplosclerida</taxon>
        <taxon>Niphatidae</taxon>
        <taxon>Amphimedon</taxon>
    </lineage>
</organism>
<feature type="transmembrane region" description="Helical" evidence="1">
    <location>
        <begin position="959"/>
        <end position="980"/>
    </location>
</feature>
<keyword evidence="1" id="KW-0472">Membrane</keyword>
<evidence type="ECO:0000256" key="1">
    <source>
        <dbReference type="SAM" id="Phobius"/>
    </source>
</evidence>
<proteinExistence type="predicted"/>
<evidence type="ECO:0000313" key="3">
    <source>
        <dbReference type="EnsemblMetazoa" id="Aqu2.1.24389_001"/>
    </source>
</evidence>
<dbReference type="InParanoid" id="A0A1X7UA77"/>
<dbReference type="OrthoDB" id="5989148at2759"/>
<reference evidence="3" key="1">
    <citation type="submission" date="2017-05" db="UniProtKB">
        <authorList>
            <consortium name="EnsemblMetazoa"/>
        </authorList>
    </citation>
    <scope>IDENTIFICATION</scope>
</reference>
<feature type="signal peptide" evidence="2">
    <location>
        <begin position="1"/>
        <end position="22"/>
    </location>
</feature>
<feature type="transmembrane region" description="Helical" evidence="1">
    <location>
        <begin position="1187"/>
        <end position="1207"/>
    </location>
</feature>
<dbReference type="AlphaFoldDB" id="A0A1X7UA77"/>
<protein>
    <recommendedName>
        <fullName evidence="4">Right handed beta helix domain-containing protein</fullName>
    </recommendedName>
</protein>
<feature type="chain" id="PRO_5010883815" description="Right handed beta helix domain-containing protein" evidence="2">
    <location>
        <begin position="23"/>
        <end position="1267"/>
    </location>
</feature>